<dbReference type="GO" id="GO:0005829">
    <property type="term" value="C:cytosol"/>
    <property type="evidence" value="ECO:0007669"/>
    <property type="project" value="TreeGrafter"/>
</dbReference>
<organism evidence="11 12">
    <name type="scientific">Sediminibacillus halophilus</name>
    <dbReference type="NCBI Taxonomy" id="482461"/>
    <lineage>
        <taxon>Bacteria</taxon>
        <taxon>Bacillati</taxon>
        <taxon>Bacillota</taxon>
        <taxon>Bacilli</taxon>
        <taxon>Bacillales</taxon>
        <taxon>Bacillaceae</taxon>
        <taxon>Sediminibacillus</taxon>
    </lineage>
</organism>
<name>A0A1G9WAB5_9BACI</name>
<keyword evidence="4" id="KW-0805">Transcription regulation</keyword>
<dbReference type="PROSITE" id="PS51755">
    <property type="entry name" value="OMPR_PHOB"/>
    <property type="match status" value="1"/>
</dbReference>
<evidence type="ECO:0000256" key="7">
    <source>
        <dbReference type="PROSITE-ProRule" id="PRU00169"/>
    </source>
</evidence>
<dbReference type="Gene3D" id="3.40.50.2300">
    <property type="match status" value="1"/>
</dbReference>
<keyword evidence="6" id="KW-0804">Transcription</keyword>
<evidence type="ECO:0000256" key="3">
    <source>
        <dbReference type="ARBA" id="ARBA00023012"/>
    </source>
</evidence>
<dbReference type="GO" id="GO:0006355">
    <property type="term" value="P:regulation of DNA-templated transcription"/>
    <property type="evidence" value="ECO:0007669"/>
    <property type="project" value="InterPro"/>
</dbReference>
<dbReference type="InterPro" id="IPR011006">
    <property type="entry name" value="CheY-like_superfamily"/>
</dbReference>
<keyword evidence="5 8" id="KW-0238">DNA-binding</keyword>
<dbReference type="SMART" id="SM00862">
    <property type="entry name" value="Trans_reg_C"/>
    <property type="match status" value="1"/>
</dbReference>
<feature type="DNA-binding region" description="OmpR/PhoB-type" evidence="8">
    <location>
        <begin position="137"/>
        <end position="236"/>
    </location>
</feature>
<dbReference type="STRING" id="482461.SAMN05216244_3489"/>
<dbReference type="AlphaFoldDB" id="A0A1G9WAB5"/>
<dbReference type="EMBL" id="FNHF01000005">
    <property type="protein sequence ID" value="SDM81399.1"/>
    <property type="molecule type" value="Genomic_DNA"/>
</dbReference>
<evidence type="ECO:0000256" key="4">
    <source>
        <dbReference type="ARBA" id="ARBA00023015"/>
    </source>
</evidence>
<dbReference type="InterPro" id="IPR039420">
    <property type="entry name" value="WalR-like"/>
</dbReference>
<keyword evidence="2 7" id="KW-0597">Phosphoprotein</keyword>
<dbReference type="PANTHER" id="PTHR48111:SF2">
    <property type="entry name" value="RESPONSE REGULATOR SAER"/>
    <property type="match status" value="1"/>
</dbReference>
<comment type="subcellular location">
    <subcellularLocation>
        <location evidence="1">Cytoplasm</location>
    </subcellularLocation>
</comment>
<feature type="domain" description="OmpR/PhoB-type" evidence="10">
    <location>
        <begin position="137"/>
        <end position="236"/>
    </location>
</feature>
<protein>
    <submittedName>
        <fullName evidence="11">DNA-binding response regulator, OmpR family, contains REC and winged-helix (WHTH) domain</fullName>
    </submittedName>
</protein>
<feature type="domain" description="Response regulatory" evidence="9">
    <location>
        <begin position="12"/>
        <end position="125"/>
    </location>
</feature>
<dbReference type="FunFam" id="1.10.10.10:FF:000018">
    <property type="entry name" value="DNA-binding response regulator ResD"/>
    <property type="match status" value="1"/>
</dbReference>
<dbReference type="Pfam" id="PF00072">
    <property type="entry name" value="Response_reg"/>
    <property type="match status" value="1"/>
</dbReference>
<dbReference type="Gene3D" id="1.10.10.10">
    <property type="entry name" value="Winged helix-like DNA-binding domain superfamily/Winged helix DNA-binding domain"/>
    <property type="match status" value="1"/>
</dbReference>
<feature type="modified residue" description="4-aspartylphosphate" evidence="7">
    <location>
        <position position="61"/>
    </location>
</feature>
<dbReference type="Proteomes" id="UP000182347">
    <property type="component" value="Unassembled WGS sequence"/>
</dbReference>
<reference evidence="12" key="1">
    <citation type="submission" date="2016-10" db="EMBL/GenBank/DDBJ databases">
        <authorList>
            <person name="Varghese N."/>
            <person name="Submissions S."/>
        </authorList>
    </citation>
    <scope>NUCLEOTIDE SEQUENCE [LARGE SCALE GENOMIC DNA]</scope>
    <source>
        <strain evidence="12">CGMCC 1.6199</strain>
    </source>
</reference>
<dbReference type="GO" id="GO:0000976">
    <property type="term" value="F:transcription cis-regulatory region binding"/>
    <property type="evidence" value="ECO:0007669"/>
    <property type="project" value="TreeGrafter"/>
</dbReference>
<evidence type="ECO:0000256" key="5">
    <source>
        <dbReference type="ARBA" id="ARBA00023125"/>
    </source>
</evidence>
<accession>A0A1G9WAB5</accession>
<evidence type="ECO:0000256" key="6">
    <source>
        <dbReference type="ARBA" id="ARBA00023163"/>
    </source>
</evidence>
<dbReference type="Gene3D" id="6.10.250.690">
    <property type="match status" value="1"/>
</dbReference>
<evidence type="ECO:0000256" key="1">
    <source>
        <dbReference type="ARBA" id="ARBA00004496"/>
    </source>
</evidence>
<dbReference type="PANTHER" id="PTHR48111">
    <property type="entry name" value="REGULATOR OF RPOS"/>
    <property type="match status" value="1"/>
</dbReference>
<dbReference type="PROSITE" id="PS50110">
    <property type="entry name" value="RESPONSE_REGULATORY"/>
    <property type="match status" value="1"/>
</dbReference>
<dbReference type="Pfam" id="PF00486">
    <property type="entry name" value="Trans_reg_C"/>
    <property type="match status" value="1"/>
</dbReference>
<evidence type="ECO:0000259" key="10">
    <source>
        <dbReference type="PROSITE" id="PS51755"/>
    </source>
</evidence>
<keyword evidence="3" id="KW-0902">Two-component regulatory system</keyword>
<dbReference type="GO" id="GO:0032993">
    <property type="term" value="C:protein-DNA complex"/>
    <property type="evidence" value="ECO:0007669"/>
    <property type="project" value="TreeGrafter"/>
</dbReference>
<proteinExistence type="predicted"/>
<gene>
    <name evidence="11" type="ORF">SAMN05216244_3489</name>
</gene>
<dbReference type="SMART" id="SM00448">
    <property type="entry name" value="REC"/>
    <property type="match status" value="1"/>
</dbReference>
<dbReference type="SUPFAM" id="SSF52172">
    <property type="entry name" value="CheY-like"/>
    <property type="match status" value="1"/>
</dbReference>
<dbReference type="InterPro" id="IPR001867">
    <property type="entry name" value="OmpR/PhoB-type_DNA-bd"/>
</dbReference>
<evidence type="ECO:0000259" key="9">
    <source>
        <dbReference type="PROSITE" id="PS50110"/>
    </source>
</evidence>
<evidence type="ECO:0000313" key="12">
    <source>
        <dbReference type="Proteomes" id="UP000182347"/>
    </source>
</evidence>
<dbReference type="GO" id="GO:0000156">
    <property type="term" value="F:phosphorelay response regulator activity"/>
    <property type="evidence" value="ECO:0007669"/>
    <property type="project" value="TreeGrafter"/>
</dbReference>
<dbReference type="InterPro" id="IPR001789">
    <property type="entry name" value="Sig_transdc_resp-reg_receiver"/>
</dbReference>
<evidence type="ECO:0000256" key="8">
    <source>
        <dbReference type="PROSITE-ProRule" id="PRU01091"/>
    </source>
</evidence>
<evidence type="ECO:0000256" key="2">
    <source>
        <dbReference type="ARBA" id="ARBA00022553"/>
    </source>
</evidence>
<evidence type="ECO:0000313" key="11">
    <source>
        <dbReference type="EMBL" id="SDM81399.1"/>
    </source>
</evidence>
<dbReference type="CDD" id="cd00383">
    <property type="entry name" value="trans_reg_C"/>
    <property type="match status" value="1"/>
</dbReference>
<dbReference type="InterPro" id="IPR036388">
    <property type="entry name" value="WH-like_DNA-bd_sf"/>
</dbReference>
<keyword evidence="12" id="KW-1185">Reference proteome</keyword>
<sequence>MDGVKKMYDSTNILVIEDDEDINRLLCGIIRKSGYTAKSAFSGTEAVIYLDSQNWDLILLDLMLPGKSGEEILDKVAQESNVPVIIISAKLEKQVKIDALRTGADDYIAKPFDNEEVSARIDSCLRRYRRMADKPIVQELRHKDLVLDTEAKTASVSGHALKLTAREYQILYLLLSSPNKVFTKANLFERVWNEEYYGDDNTINVHMSNLRSKLSQANPAEDYIETIWGMGYRLKT</sequence>